<evidence type="ECO:0000256" key="5">
    <source>
        <dbReference type="ARBA" id="ARBA00012658"/>
    </source>
</evidence>
<sequence>MGSDDKKEVCSWVPKRKIDPNGVHITLGFNFFGKEDETNTVFYRVRTTLFFENVFVIVDDLNRYLAILQVKPSGRCLGAATRRHYARLLDEDTNLVPSESGQSPCHPSIGIIQARRCVGRDYGASSIVCVCNATYCDSLEPINEESISGGNYLNYVSSKSGLRLEPNAGTLSDEVDDATAVVFTVDRNTTYQEILGFGGSLTDSTAFNIRNLSEDASDNLIKTYFGEGGAQYLYLRIPMGASDFSLHFYSYDDVENNVALEHFDLIDMDYNYKIPIIKQASELRGEVINLFTTPWTSPAWMKDSNDYMSGSLLKTYYQPWANYFIKYFDAYARENVSFWGLAPQNEPTVNRNNIPVMGWSAAQERDWVANYLGPTLVEAGYGGIKIMALDDNRNNLPDWVDVVLSDEAAAEYVSGIAVHWYQDTRTNDSVLEQTHDMHPDKFLFYTEACNLVRVKTSDFGDWEIGEKYATSMMQAFNNWVSGWTDWNLAVNEDGGPATFGNKPDIFGYNAAIISELHRGRVLQAAAILLPGSLLHVCSSWVCAHPAEQSQRRWTPTRRLSHARGNRRTRALDCAPRDYGDGVVCVCNAEYCDKLEDITEQDLSQGNYLLYTSSKAGDRLAKSVNVFEASATAPEEPVFYRLNADVTYQEIMGFGGALTDSTGLNIMSLSDDAREKLLQKCWVFIFFITVIVPSQYCFGGSRTYFGEGGSQYLYLRVPIGASDFSLEYYTYDDVDGDVNWDNFALRDEDYKYKVGRQMPVIKRAFDIRGQPIKLFGAAWSAPWWMKKNGTEFGFSYLLEEYYQAWADYYVKYFDAYKNENISFWGLSAQNEPTQAYNNPSWIFSMGWSAEQQRDWIAEHLGPTLQRGGYGDLELMTLDDNRVWLPEWVETVLENENTNSYVSGIGLHWYTDGSTDPSIIDQTHELFPDKFIFYTEACELVQVTRDTLGDWTVGEHYGNSMFQAFNHWVNAWADWNMAINEDGGPSTYGYNAAIIVNATGDEFYKQPPYYFQTHFSAFVPPGSKRIEMTMENGVSPFMSVAFLTPESTIVTVIMNP</sequence>
<evidence type="ECO:0000256" key="3">
    <source>
        <dbReference type="ARBA" id="ARBA00004991"/>
    </source>
</evidence>
<dbReference type="GO" id="GO:0004348">
    <property type="term" value="F:glucosylceramidase activity"/>
    <property type="evidence" value="ECO:0007669"/>
    <property type="project" value="UniProtKB-EC"/>
</dbReference>
<dbReference type="InterPro" id="IPR017853">
    <property type="entry name" value="GH"/>
</dbReference>
<dbReference type="InterPro" id="IPR033452">
    <property type="entry name" value="GH30_C"/>
</dbReference>
<comment type="similarity">
    <text evidence="4 12">Belongs to the glycosyl hydrolase 30 family.</text>
</comment>
<dbReference type="PRINTS" id="PR00843">
    <property type="entry name" value="GLHYDRLASE30"/>
</dbReference>
<dbReference type="EC" id="3.2.1.45" evidence="5 12"/>
<evidence type="ECO:0000256" key="9">
    <source>
        <dbReference type="ARBA" id="ARBA00023098"/>
    </source>
</evidence>
<gene>
    <name evidence="15" type="ORF">TGEB3V08_LOCUS519</name>
</gene>
<dbReference type="GO" id="GO:0005102">
    <property type="term" value="F:signaling receptor binding"/>
    <property type="evidence" value="ECO:0007669"/>
    <property type="project" value="UniProtKB-ARBA"/>
</dbReference>
<dbReference type="GO" id="GO:0042391">
    <property type="term" value="P:regulation of membrane potential"/>
    <property type="evidence" value="ECO:0007669"/>
    <property type="project" value="UniProtKB-ARBA"/>
</dbReference>
<evidence type="ECO:0000256" key="10">
    <source>
        <dbReference type="ARBA" id="ARBA00050474"/>
    </source>
</evidence>
<evidence type="ECO:0000256" key="8">
    <source>
        <dbReference type="ARBA" id="ARBA00022919"/>
    </source>
</evidence>
<protein>
    <recommendedName>
        <fullName evidence="5 12">Glucosylceramidase</fullName>
        <ecNumber evidence="5 12">3.2.1.45</ecNumber>
    </recommendedName>
</protein>
<comment type="catalytic activity">
    <reaction evidence="11">
        <text>an N-acyl-1-beta-D-glucosyl-15-methylhexadecasphing-4-enine + H2O = an N-acyl-15-methylhexadecasphing-4-enine + D-glucose</text>
        <dbReference type="Rhea" id="RHEA:34755"/>
        <dbReference type="ChEBI" id="CHEBI:4167"/>
        <dbReference type="ChEBI" id="CHEBI:15377"/>
        <dbReference type="ChEBI" id="CHEBI:70815"/>
        <dbReference type="ChEBI" id="CHEBI:70846"/>
    </reaction>
    <physiologicalReaction direction="left-to-right" evidence="11">
        <dbReference type="Rhea" id="RHEA:34756"/>
    </physiologicalReaction>
</comment>
<evidence type="ECO:0000256" key="2">
    <source>
        <dbReference type="ARBA" id="ARBA00004760"/>
    </source>
</evidence>
<reference evidence="15" key="1">
    <citation type="submission" date="2020-11" db="EMBL/GenBank/DDBJ databases">
        <authorList>
            <person name="Tran Van P."/>
        </authorList>
    </citation>
    <scope>NUCLEOTIDE SEQUENCE</scope>
</reference>
<dbReference type="InterPro" id="IPR033453">
    <property type="entry name" value="Glyco_hydro_30_TIM-barrel"/>
</dbReference>
<evidence type="ECO:0000256" key="6">
    <source>
        <dbReference type="ARBA" id="ARBA00022729"/>
    </source>
</evidence>
<evidence type="ECO:0000256" key="11">
    <source>
        <dbReference type="ARBA" id="ARBA00051345"/>
    </source>
</evidence>
<proteinExistence type="inferred from homology"/>
<dbReference type="GO" id="GO:0010605">
    <property type="term" value="P:negative regulation of macromolecule metabolic process"/>
    <property type="evidence" value="ECO:0007669"/>
    <property type="project" value="UniProtKB-ARBA"/>
</dbReference>
<dbReference type="Pfam" id="PF02055">
    <property type="entry name" value="Glyco_hydro_30"/>
    <property type="match status" value="2"/>
</dbReference>
<dbReference type="Pfam" id="PF17189">
    <property type="entry name" value="Glyco_hydro_30C"/>
    <property type="match status" value="1"/>
</dbReference>
<feature type="domain" description="Glycosyl hydrolase family 30 TIM-barrel" evidence="13">
    <location>
        <begin position="701"/>
        <end position="1017"/>
    </location>
</feature>
<keyword evidence="6" id="KW-0732">Signal</keyword>
<keyword evidence="9 12" id="KW-0443">Lipid metabolism</keyword>
<feature type="domain" description="Glycosyl hydrolase family 30 beta sandwich" evidence="14">
    <location>
        <begin position="1020"/>
        <end position="1053"/>
    </location>
</feature>
<evidence type="ECO:0000256" key="1">
    <source>
        <dbReference type="ARBA" id="ARBA00001013"/>
    </source>
</evidence>
<dbReference type="InterPro" id="IPR001139">
    <property type="entry name" value="Glyco_hydro_30"/>
</dbReference>
<dbReference type="Gene3D" id="3.20.20.80">
    <property type="entry name" value="Glycosidases"/>
    <property type="match status" value="2"/>
</dbReference>
<accession>A0A7R9JNA8</accession>
<comment type="catalytic activity">
    <reaction evidence="10">
        <text>a beta-D-glucosylceramide + H2O = an N-acyl-sphingoid base + D-glucose</text>
        <dbReference type="Rhea" id="RHEA:81447"/>
        <dbReference type="ChEBI" id="CHEBI:4167"/>
        <dbReference type="ChEBI" id="CHEBI:15377"/>
        <dbReference type="ChEBI" id="CHEBI:83264"/>
        <dbReference type="ChEBI" id="CHEBI:83273"/>
    </reaction>
    <physiologicalReaction direction="left-to-right" evidence="10">
        <dbReference type="Rhea" id="RHEA:81448"/>
    </physiologicalReaction>
</comment>
<dbReference type="GO" id="GO:0005774">
    <property type="term" value="C:vacuolar membrane"/>
    <property type="evidence" value="ECO:0007669"/>
    <property type="project" value="UniProtKB-ARBA"/>
</dbReference>
<comment type="catalytic activity">
    <reaction evidence="1">
        <text>a beta-D-glucosyl-(1&lt;-&gt;1')-N-acylsphing-4-enine + H2O = an N-acylsphing-4-enine + D-glucose</text>
        <dbReference type="Rhea" id="RHEA:13269"/>
        <dbReference type="ChEBI" id="CHEBI:4167"/>
        <dbReference type="ChEBI" id="CHEBI:15377"/>
        <dbReference type="ChEBI" id="CHEBI:22801"/>
        <dbReference type="ChEBI" id="CHEBI:52639"/>
        <dbReference type="EC" id="3.2.1.45"/>
    </reaction>
    <physiologicalReaction direction="left-to-right" evidence="1">
        <dbReference type="Rhea" id="RHEA:13270"/>
    </physiologicalReaction>
</comment>
<dbReference type="GO" id="GO:0007040">
    <property type="term" value="P:lysosome organization"/>
    <property type="evidence" value="ECO:0007669"/>
    <property type="project" value="UniProtKB-ARBA"/>
</dbReference>
<dbReference type="EMBL" id="OE839195">
    <property type="protein sequence ID" value="CAD7586093.1"/>
    <property type="molecule type" value="Genomic_DNA"/>
</dbReference>
<dbReference type="SUPFAM" id="SSF51445">
    <property type="entry name" value="(Trans)glycosidases"/>
    <property type="match status" value="2"/>
</dbReference>
<dbReference type="PANTHER" id="PTHR11069">
    <property type="entry name" value="GLUCOSYLCERAMIDASE"/>
    <property type="match status" value="1"/>
</dbReference>
<dbReference type="GO" id="GO:0006066">
    <property type="term" value="P:alcohol metabolic process"/>
    <property type="evidence" value="ECO:0007669"/>
    <property type="project" value="UniProtKB-ARBA"/>
</dbReference>
<dbReference type="AlphaFoldDB" id="A0A7R9JNA8"/>
<comment type="pathway">
    <text evidence="3">Sphingolipid metabolism.</text>
</comment>
<evidence type="ECO:0000256" key="12">
    <source>
        <dbReference type="RuleBase" id="RU361188"/>
    </source>
</evidence>
<dbReference type="PANTHER" id="PTHR11069:SF23">
    <property type="entry name" value="LYSOSOMAL ACID GLUCOSYLCERAMIDASE"/>
    <property type="match status" value="1"/>
</dbReference>
<comment type="pathway">
    <text evidence="2">Lipid metabolism; sphingolipid metabolism.</text>
</comment>
<dbReference type="GO" id="GO:0006680">
    <property type="term" value="P:glucosylceramide catabolic process"/>
    <property type="evidence" value="ECO:0007669"/>
    <property type="project" value="UniProtKB-ARBA"/>
</dbReference>
<evidence type="ECO:0000259" key="14">
    <source>
        <dbReference type="Pfam" id="PF17189"/>
    </source>
</evidence>
<evidence type="ECO:0000259" key="13">
    <source>
        <dbReference type="Pfam" id="PF02055"/>
    </source>
</evidence>
<dbReference type="GO" id="GO:0051246">
    <property type="term" value="P:regulation of protein metabolic process"/>
    <property type="evidence" value="ECO:0007669"/>
    <property type="project" value="UniProtKB-ARBA"/>
</dbReference>
<dbReference type="GO" id="GO:0016758">
    <property type="term" value="F:hexosyltransferase activity"/>
    <property type="evidence" value="ECO:0007669"/>
    <property type="project" value="UniProtKB-ARBA"/>
</dbReference>
<dbReference type="GO" id="GO:0032006">
    <property type="term" value="P:regulation of TOR signaling"/>
    <property type="evidence" value="ECO:0007669"/>
    <property type="project" value="UniProtKB-ARBA"/>
</dbReference>
<dbReference type="FunFam" id="3.20.20.80:FF:000030">
    <property type="entry name" value="Lysosomal acid glucosylceramidase"/>
    <property type="match status" value="2"/>
</dbReference>
<keyword evidence="8 12" id="KW-0746">Sphingolipid metabolism</keyword>
<evidence type="ECO:0000313" key="15">
    <source>
        <dbReference type="EMBL" id="CAD7586093.1"/>
    </source>
</evidence>
<dbReference type="GO" id="GO:0016241">
    <property type="term" value="P:regulation of macroautophagy"/>
    <property type="evidence" value="ECO:0007669"/>
    <property type="project" value="UniProtKB-ARBA"/>
</dbReference>
<dbReference type="SUPFAM" id="SSF51011">
    <property type="entry name" value="Glycosyl hydrolase domain"/>
    <property type="match status" value="2"/>
</dbReference>
<dbReference type="GO" id="GO:0005764">
    <property type="term" value="C:lysosome"/>
    <property type="evidence" value="ECO:0007669"/>
    <property type="project" value="UniProtKB-ARBA"/>
</dbReference>
<organism evidence="15">
    <name type="scientific">Timema genevievae</name>
    <name type="common">Walking stick</name>
    <dbReference type="NCBI Taxonomy" id="629358"/>
    <lineage>
        <taxon>Eukaryota</taxon>
        <taxon>Metazoa</taxon>
        <taxon>Ecdysozoa</taxon>
        <taxon>Arthropoda</taxon>
        <taxon>Hexapoda</taxon>
        <taxon>Insecta</taxon>
        <taxon>Pterygota</taxon>
        <taxon>Neoptera</taxon>
        <taxon>Polyneoptera</taxon>
        <taxon>Phasmatodea</taxon>
        <taxon>Timematodea</taxon>
        <taxon>Timematoidea</taxon>
        <taxon>Timematidae</taxon>
        <taxon>Timema</taxon>
    </lineage>
</organism>
<keyword evidence="12" id="KW-0326">Glycosidase</keyword>
<evidence type="ECO:0000256" key="7">
    <source>
        <dbReference type="ARBA" id="ARBA00022801"/>
    </source>
</evidence>
<dbReference type="GO" id="GO:0030163">
    <property type="term" value="P:protein catabolic process"/>
    <property type="evidence" value="ECO:0007669"/>
    <property type="project" value="UniProtKB-ARBA"/>
</dbReference>
<keyword evidence="7 12" id="KW-0378">Hydrolase</keyword>
<dbReference type="GO" id="GO:0008202">
    <property type="term" value="P:steroid metabolic process"/>
    <property type="evidence" value="ECO:0007669"/>
    <property type="project" value="UniProtKB-ARBA"/>
</dbReference>
<name>A0A7R9JNA8_TIMGE</name>
<feature type="domain" description="Glycosyl hydrolase family 30 TIM-barrel" evidence="13">
    <location>
        <begin position="194"/>
        <end position="498"/>
    </location>
</feature>
<dbReference type="GO" id="GO:0006914">
    <property type="term" value="P:autophagy"/>
    <property type="evidence" value="ECO:0007669"/>
    <property type="project" value="UniProtKB-ARBA"/>
</dbReference>
<evidence type="ECO:0000256" key="4">
    <source>
        <dbReference type="ARBA" id="ARBA00005382"/>
    </source>
</evidence>